<sequence>MTTLEALSLVKQFSLSLITTLTLIITIVVYLRTKAQAPVQRRMDCARASRVGRRCRAKRRS</sequence>
<dbReference type="Proteomes" id="UP000199444">
    <property type="component" value="Unassembled WGS sequence"/>
</dbReference>
<feature type="transmembrane region" description="Helical" evidence="1">
    <location>
        <begin position="12"/>
        <end position="33"/>
    </location>
</feature>
<evidence type="ECO:0000256" key="1">
    <source>
        <dbReference type="SAM" id="Phobius"/>
    </source>
</evidence>
<protein>
    <submittedName>
        <fullName evidence="2">Uncharacterized protein</fullName>
    </submittedName>
</protein>
<accession>A0A1H1DWM9</accession>
<dbReference type="AlphaFoldDB" id="A0A1H1DWM9"/>
<evidence type="ECO:0000313" key="3">
    <source>
        <dbReference type="Proteomes" id="UP000199444"/>
    </source>
</evidence>
<reference evidence="2 3" key="1">
    <citation type="submission" date="2016-10" db="EMBL/GenBank/DDBJ databases">
        <authorList>
            <person name="de Groot N.N."/>
        </authorList>
    </citation>
    <scope>NUCLEOTIDE SEQUENCE [LARGE SCALE GENOMIC DNA]</scope>
    <source>
        <strain evidence="2 3">CGMCC 1.10449</strain>
    </source>
</reference>
<organism evidence="2 3">
    <name type="scientific">Virgibacillus salinus</name>
    <dbReference type="NCBI Taxonomy" id="553311"/>
    <lineage>
        <taxon>Bacteria</taxon>
        <taxon>Bacillati</taxon>
        <taxon>Bacillota</taxon>
        <taxon>Bacilli</taxon>
        <taxon>Bacillales</taxon>
        <taxon>Bacillaceae</taxon>
        <taxon>Virgibacillus</taxon>
    </lineage>
</organism>
<gene>
    <name evidence="2" type="ORF">SAMN05216231_2612</name>
</gene>
<dbReference type="EMBL" id="FNKD01000003">
    <property type="protein sequence ID" value="SDQ80847.1"/>
    <property type="molecule type" value="Genomic_DNA"/>
</dbReference>
<keyword evidence="1" id="KW-1133">Transmembrane helix</keyword>
<name>A0A1H1DWM9_9BACI</name>
<proteinExistence type="predicted"/>
<keyword evidence="1" id="KW-0472">Membrane</keyword>
<keyword evidence="3" id="KW-1185">Reference proteome</keyword>
<evidence type="ECO:0000313" key="2">
    <source>
        <dbReference type="EMBL" id="SDQ80847.1"/>
    </source>
</evidence>
<keyword evidence="1" id="KW-0812">Transmembrane</keyword>